<dbReference type="Pfam" id="PF17760">
    <property type="entry name" value="UvrA_inter"/>
    <property type="match status" value="1"/>
</dbReference>
<proteinExistence type="predicted"/>
<evidence type="ECO:0000256" key="4">
    <source>
        <dbReference type="ARBA" id="ARBA00022741"/>
    </source>
</evidence>
<sequence length="139" mass="15117">MRQKHSIEAVVDRFRPKPELAQRLAESFETALRLGEGLALVIDMDAWQESPSAASAGRAGAVDAAATPQIFSSRYSCPLCDYSLPELEPRLFSFNSPVGACPRCDGLGTTEFFDPARVVLHPELSLAGGAVRGWDRRNP</sequence>
<dbReference type="GO" id="GO:0006281">
    <property type="term" value="P:DNA repair"/>
    <property type="evidence" value="ECO:0007669"/>
    <property type="project" value="UniProtKB-KW"/>
</dbReference>
<organism evidence="12">
    <name type="scientific">mine drainage metagenome</name>
    <dbReference type="NCBI Taxonomy" id="410659"/>
    <lineage>
        <taxon>unclassified sequences</taxon>
        <taxon>metagenomes</taxon>
        <taxon>ecological metagenomes</taxon>
    </lineage>
</organism>
<dbReference type="GO" id="GO:0005524">
    <property type="term" value="F:ATP binding"/>
    <property type="evidence" value="ECO:0007669"/>
    <property type="project" value="UniProtKB-KW"/>
</dbReference>
<dbReference type="PANTHER" id="PTHR43152">
    <property type="entry name" value="UVRABC SYSTEM PROTEIN A"/>
    <property type="match status" value="1"/>
</dbReference>
<keyword evidence="8" id="KW-0267">Excision nuclease</keyword>
<evidence type="ECO:0000256" key="6">
    <source>
        <dbReference type="ARBA" id="ARBA00022769"/>
    </source>
</evidence>
<dbReference type="GO" id="GO:0004518">
    <property type="term" value="F:nuclease activity"/>
    <property type="evidence" value="ECO:0007669"/>
    <property type="project" value="UniProtKB-KW"/>
</dbReference>
<dbReference type="Gene3D" id="3.30.190.20">
    <property type="match status" value="1"/>
</dbReference>
<dbReference type="GO" id="GO:0003677">
    <property type="term" value="F:DNA binding"/>
    <property type="evidence" value="ECO:0007669"/>
    <property type="project" value="UniProtKB-KW"/>
</dbReference>
<dbReference type="GO" id="GO:0005737">
    <property type="term" value="C:cytoplasm"/>
    <property type="evidence" value="ECO:0007669"/>
    <property type="project" value="UniProtKB-SubCell"/>
</dbReference>
<keyword evidence="4" id="KW-0547">Nucleotide-binding</keyword>
<dbReference type="Gene3D" id="1.20.1580.10">
    <property type="entry name" value="ABC transporter ATPase like domain"/>
    <property type="match status" value="1"/>
</dbReference>
<feature type="domain" description="UvrA interaction" evidence="11">
    <location>
        <begin position="2"/>
        <end position="44"/>
    </location>
</feature>
<evidence type="ECO:0000256" key="2">
    <source>
        <dbReference type="ARBA" id="ARBA00022490"/>
    </source>
</evidence>
<evidence type="ECO:0000256" key="5">
    <source>
        <dbReference type="ARBA" id="ARBA00022763"/>
    </source>
</evidence>
<keyword evidence="9" id="KW-0238">DNA-binding</keyword>
<keyword evidence="6" id="KW-0228">DNA excision</keyword>
<dbReference type="EMBL" id="AUZZ01003926">
    <property type="protein sequence ID" value="EQD55590.1"/>
    <property type="molecule type" value="Genomic_DNA"/>
</dbReference>
<dbReference type="AlphaFoldDB" id="T1BNQ2"/>
<keyword evidence="7" id="KW-0067">ATP-binding</keyword>
<evidence type="ECO:0000256" key="10">
    <source>
        <dbReference type="ARBA" id="ARBA00023204"/>
    </source>
</evidence>
<keyword evidence="3" id="KW-0677">Repeat</keyword>
<reference evidence="12" key="1">
    <citation type="submission" date="2013-08" db="EMBL/GenBank/DDBJ databases">
        <authorList>
            <person name="Mendez C."/>
            <person name="Richter M."/>
            <person name="Ferrer M."/>
            <person name="Sanchez J."/>
        </authorList>
    </citation>
    <scope>NUCLEOTIDE SEQUENCE</scope>
</reference>
<dbReference type="PANTHER" id="PTHR43152:SF3">
    <property type="entry name" value="UVRABC SYSTEM PROTEIN A"/>
    <property type="match status" value="1"/>
</dbReference>
<evidence type="ECO:0000256" key="9">
    <source>
        <dbReference type="ARBA" id="ARBA00023125"/>
    </source>
</evidence>
<evidence type="ECO:0000313" key="12">
    <source>
        <dbReference type="EMBL" id="EQD55590.1"/>
    </source>
</evidence>
<keyword evidence="10" id="KW-0234">DNA repair</keyword>
<keyword evidence="2" id="KW-0963">Cytoplasm</keyword>
<reference evidence="12" key="2">
    <citation type="journal article" date="2014" name="ISME J.">
        <title>Microbial stratification in low pH oxic and suboxic macroscopic growths along an acid mine drainage.</title>
        <authorList>
            <person name="Mendez-Garcia C."/>
            <person name="Mesa V."/>
            <person name="Sprenger R.R."/>
            <person name="Richter M."/>
            <person name="Diez M.S."/>
            <person name="Solano J."/>
            <person name="Bargiela R."/>
            <person name="Golyshina O.V."/>
            <person name="Manteca A."/>
            <person name="Ramos J.L."/>
            <person name="Gallego J.R."/>
            <person name="Llorente I."/>
            <person name="Martins Dos Santos V.A."/>
            <person name="Jensen O.N."/>
            <person name="Pelaez A.I."/>
            <person name="Sanchez J."/>
            <person name="Ferrer M."/>
        </authorList>
    </citation>
    <scope>NUCLEOTIDE SEQUENCE</scope>
</reference>
<accession>T1BNQ2</accession>
<evidence type="ECO:0000256" key="7">
    <source>
        <dbReference type="ARBA" id="ARBA00022840"/>
    </source>
</evidence>
<name>T1BNQ2_9ZZZZ</name>
<evidence type="ECO:0000256" key="8">
    <source>
        <dbReference type="ARBA" id="ARBA00022881"/>
    </source>
</evidence>
<comment type="subcellular location">
    <subcellularLocation>
        <location evidence="1">Cytoplasm</location>
    </subcellularLocation>
</comment>
<protein>
    <submittedName>
        <fullName evidence="12">Excinuclease ABC subunit A</fullName>
    </submittedName>
</protein>
<dbReference type="Gene3D" id="1.10.8.280">
    <property type="entry name" value="ABC transporter ATPase domain-like"/>
    <property type="match status" value="1"/>
</dbReference>
<evidence type="ECO:0000256" key="3">
    <source>
        <dbReference type="ARBA" id="ARBA00022737"/>
    </source>
</evidence>
<evidence type="ECO:0000256" key="1">
    <source>
        <dbReference type="ARBA" id="ARBA00004496"/>
    </source>
</evidence>
<dbReference type="InterPro" id="IPR041102">
    <property type="entry name" value="UvrA_inter"/>
</dbReference>
<comment type="caution">
    <text evidence="12">The sequence shown here is derived from an EMBL/GenBank/DDBJ whole genome shotgun (WGS) entry which is preliminary data.</text>
</comment>
<keyword evidence="5" id="KW-0227">DNA damage</keyword>
<gene>
    <name evidence="12" type="ORF">B2A_05636</name>
</gene>
<evidence type="ECO:0000259" key="11">
    <source>
        <dbReference type="Pfam" id="PF17760"/>
    </source>
</evidence>
<feature type="non-terminal residue" evidence="12">
    <location>
        <position position="139"/>
    </location>
</feature>